<reference evidence="2 3" key="1">
    <citation type="submission" date="2017-10" db="EMBL/GenBank/DDBJ databases">
        <title>The draft genome sequence of Lewinella nigricans NBRC 102662.</title>
        <authorList>
            <person name="Wang K."/>
        </authorList>
    </citation>
    <scope>NUCLEOTIDE SEQUENCE [LARGE SCALE GENOMIC DNA]</scope>
    <source>
        <strain evidence="2 3">NBRC 102662</strain>
    </source>
</reference>
<evidence type="ECO:0000256" key="1">
    <source>
        <dbReference type="SAM" id="SignalP"/>
    </source>
</evidence>
<accession>A0A2D0NCP3</accession>
<evidence type="ECO:0000313" key="3">
    <source>
        <dbReference type="Proteomes" id="UP000223913"/>
    </source>
</evidence>
<keyword evidence="1" id="KW-0732">Signal</keyword>
<dbReference type="Proteomes" id="UP000223913">
    <property type="component" value="Unassembled WGS sequence"/>
</dbReference>
<protein>
    <submittedName>
        <fullName evidence="2">Uncharacterized protein</fullName>
    </submittedName>
</protein>
<gene>
    <name evidence="2" type="ORF">CRP01_11325</name>
</gene>
<dbReference type="AlphaFoldDB" id="A0A2D0NCP3"/>
<keyword evidence="3" id="KW-1185">Reference proteome</keyword>
<feature type="signal peptide" evidence="1">
    <location>
        <begin position="1"/>
        <end position="22"/>
    </location>
</feature>
<dbReference type="RefSeq" id="WP_099150152.1">
    <property type="nucleotide sequence ID" value="NZ_PDUD01000018.1"/>
</dbReference>
<feature type="chain" id="PRO_5013220382" evidence="1">
    <location>
        <begin position="23"/>
        <end position="424"/>
    </location>
</feature>
<name>A0A2D0NCP3_FLAN2</name>
<comment type="caution">
    <text evidence="2">The sequence shown here is derived from an EMBL/GenBank/DDBJ whole genome shotgun (WGS) entry which is preliminary data.</text>
</comment>
<evidence type="ECO:0000313" key="2">
    <source>
        <dbReference type="EMBL" id="PHN06168.1"/>
    </source>
</evidence>
<dbReference type="EMBL" id="PDUD01000018">
    <property type="protein sequence ID" value="PHN06168.1"/>
    <property type="molecule type" value="Genomic_DNA"/>
</dbReference>
<organism evidence="2 3">
    <name type="scientific">Flavilitoribacter nigricans (strain ATCC 23147 / DSM 23189 / NBRC 102662 / NCIMB 1420 / SS-2)</name>
    <name type="common">Lewinella nigricans</name>
    <dbReference type="NCBI Taxonomy" id="1122177"/>
    <lineage>
        <taxon>Bacteria</taxon>
        <taxon>Pseudomonadati</taxon>
        <taxon>Bacteroidota</taxon>
        <taxon>Saprospiria</taxon>
        <taxon>Saprospirales</taxon>
        <taxon>Lewinellaceae</taxon>
        <taxon>Flavilitoribacter</taxon>
    </lineage>
</organism>
<sequence>MKKLLILSIFFFGLLSSLSAQRRMNPAKQLYRAPDSLMVLYSDQNGELQFAYLADLVPPFAADQDTIQVLPDGQYVIIDEGRRDTIDTRADHSQITTTINVDGQTFNAGDVVQDVLIALSRNKGSSCNTTINQADHGFSVGDQLAQDTTGIYFIASSAVADSFPVAVVCSVIDQNTFQTSIDGRMAWTHGLPLYRDYWLQDDGSIGVTPADNPVFAFRTVKADSVDIDVPENVTVGAGIGAGDDWGNQTVVSDETLTGDGTPASPLGVVHDADWLTSGGDPALDINENIYTNGYVAIGSIPRPHNLFVSLASGGNDVRFGDSNKENDLNFVKNISGVWIKNGNDFGSNYAGIFFGGSAGSVAPTNGYLSFFSGGIQTLRLNDGRLVLDNVPDYASDAAADADGGLITGSVYTVTAEDRTLRIKP</sequence>
<proteinExistence type="predicted"/>